<protein>
    <recommendedName>
        <fullName evidence="3">Nucleoid-associated protein, YbaB/EbfC family</fullName>
    </recommendedName>
</protein>
<evidence type="ECO:0000313" key="1">
    <source>
        <dbReference type="EMBL" id="OGY17706.1"/>
    </source>
</evidence>
<evidence type="ECO:0008006" key="3">
    <source>
        <dbReference type="Google" id="ProtNLM"/>
    </source>
</evidence>
<dbReference type="InterPro" id="IPR036894">
    <property type="entry name" value="YbaB-like_sf"/>
</dbReference>
<accession>A0A1G1VQN6</accession>
<dbReference type="AlphaFoldDB" id="A0A1G1VQN6"/>
<organism evidence="1 2">
    <name type="scientific">Candidatus Chisholmbacteria bacterium RIFCSPHIGHO2_01_FULL_48_12</name>
    <dbReference type="NCBI Taxonomy" id="1797589"/>
    <lineage>
        <taxon>Bacteria</taxon>
        <taxon>Candidatus Chisholmiibacteriota</taxon>
    </lineage>
</organism>
<dbReference type="InterPro" id="IPR004401">
    <property type="entry name" value="YbaB/EbfC"/>
</dbReference>
<gene>
    <name evidence="1" type="ORF">A2784_00860</name>
</gene>
<dbReference type="EMBL" id="MHCH01000016">
    <property type="protein sequence ID" value="OGY17706.1"/>
    <property type="molecule type" value="Genomic_DNA"/>
</dbReference>
<comment type="caution">
    <text evidence="1">The sequence shown here is derived from an EMBL/GenBank/DDBJ whole genome shotgun (WGS) entry which is preliminary data.</text>
</comment>
<dbReference type="STRING" id="1797589.A2784_00860"/>
<sequence length="94" mass="10068">MFDKLKQLKQMRDQAMAVQKQLAAEEIVVERGAVKIVISGDQKIRELTVQGVSSQEVVNALNEAIKKSQELAAKKLQEMSGGLSGLLGGMGGAN</sequence>
<dbReference type="Gene3D" id="3.30.1310.10">
    <property type="entry name" value="Nucleoid-associated protein YbaB-like domain"/>
    <property type="match status" value="1"/>
</dbReference>
<reference evidence="1 2" key="1">
    <citation type="journal article" date="2016" name="Nat. Commun.">
        <title>Thousands of microbial genomes shed light on interconnected biogeochemical processes in an aquifer system.</title>
        <authorList>
            <person name="Anantharaman K."/>
            <person name="Brown C.T."/>
            <person name="Hug L.A."/>
            <person name="Sharon I."/>
            <person name="Castelle C.J."/>
            <person name="Probst A.J."/>
            <person name="Thomas B.C."/>
            <person name="Singh A."/>
            <person name="Wilkins M.J."/>
            <person name="Karaoz U."/>
            <person name="Brodie E.L."/>
            <person name="Williams K.H."/>
            <person name="Hubbard S.S."/>
            <person name="Banfield J.F."/>
        </authorList>
    </citation>
    <scope>NUCLEOTIDE SEQUENCE [LARGE SCALE GENOMIC DNA]</scope>
</reference>
<evidence type="ECO:0000313" key="2">
    <source>
        <dbReference type="Proteomes" id="UP000177324"/>
    </source>
</evidence>
<dbReference type="GO" id="GO:0003677">
    <property type="term" value="F:DNA binding"/>
    <property type="evidence" value="ECO:0007669"/>
    <property type="project" value="InterPro"/>
</dbReference>
<dbReference type="Pfam" id="PF02575">
    <property type="entry name" value="YbaB_DNA_bd"/>
    <property type="match status" value="1"/>
</dbReference>
<dbReference type="SUPFAM" id="SSF82607">
    <property type="entry name" value="YbaB-like"/>
    <property type="match status" value="1"/>
</dbReference>
<name>A0A1G1VQN6_9BACT</name>
<dbReference type="Proteomes" id="UP000177324">
    <property type="component" value="Unassembled WGS sequence"/>
</dbReference>
<proteinExistence type="predicted"/>